<proteinExistence type="inferred from homology"/>
<dbReference type="PANTHER" id="PTHR32552">
    <property type="entry name" value="FERRICHROME IRON RECEPTOR-RELATED"/>
    <property type="match status" value="1"/>
</dbReference>
<evidence type="ECO:0000256" key="1">
    <source>
        <dbReference type="ARBA" id="ARBA00004571"/>
    </source>
</evidence>
<dbReference type="SUPFAM" id="SSF56935">
    <property type="entry name" value="Porins"/>
    <property type="match status" value="1"/>
</dbReference>
<evidence type="ECO:0000256" key="11">
    <source>
        <dbReference type="ARBA" id="ARBA00023136"/>
    </source>
</evidence>
<reference evidence="19" key="1">
    <citation type="journal article" date="2014" name="Int. J. Syst. Evol. Microbiol.">
        <title>Complete genome sequence of Corynebacterium casei LMG S-19264T (=DSM 44701T), isolated from a smear-ripened cheese.</title>
        <authorList>
            <consortium name="US DOE Joint Genome Institute (JGI-PGF)"/>
            <person name="Walter F."/>
            <person name="Albersmeier A."/>
            <person name="Kalinowski J."/>
            <person name="Ruckert C."/>
        </authorList>
    </citation>
    <scope>NUCLEOTIDE SEQUENCE</scope>
    <source>
        <strain evidence="19">KCTC 12343</strain>
    </source>
</reference>
<dbReference type="PROSITE" id="PS52016">
    <property type="entry name" value="TONB_DEPENDENT_REC_3"/>
    <property type="match status" value="1"/>
</dbReference>
<feature type="chain" id="PRO_5044601990" evidence="16">
    <location>
        <begin position="29"/>
        <end position="752"/>
    </location>
</feature>
<dbReference type="RefSeq" id="WP_131147955.1">
    <property type="nucleotide sequence ID" value="NZ_BMWV01000001.1"/>
</dbReference>
<evidence type="ECO:0000256" key="6">
    <source>
        <dbReference type="ARBA" id="ARBA00022692"/>
    </source>
</evidence>
<dbReference type="Gene3D" id="2.40.170.20">
    <property type="entry name" value="TonB-dependent receptor, beta-barrel domain"/>
    <property type="match status" value="1"/>
</dbReference>
<evidence type="ECO:0000256" key="3">
    <source>
        <dbReference type="ARBA" id="ARBA00022448"/>
    </source>
</evidence>
<keyword evidence="21" id="KW-1185">Reference proteome</keyword>
<evidence type="ECO:0000256" key="8">
    <source>
        <dbReference type="ARBA" id="ARBA00023004"/>
    </source>
</evidence>
<protein>
    <submittedName>
        <fullName evidence="19">TonB-dependent receptor</fullName>
    </submittedName>
</protein>
<evidence type="ECO:0000256" key="4">
    <source>
        <dbReference type="ARBA" id="ARBA00022452"/>
    </source>
</evidence>
<evidence type="ECO:0000313" key="20">
    <source>
        <dbReference type="EMBL" id="QBI03864.1"/>
    </source>
</evidence>
<keyword evidence="13 14" id="KW-0998">Cell outer membrane</keyword>
<evidence type="ECO:0000313" key="22">
    <source>
        <dbReference type="Proteomes" id="UP000628442"/>
    </source>
</evidence>
<dbReference type="InterPro" id="IPR039426">
    <property type="entry name" value="TonB-dep_rcpt-like"/>
</dbReference>
<keyword evidence="6 14" id="KW-0812">Transmembrane</keyword>
<feature type="domain" description="TonB-dependent receptor plug" evidence="18">
    <location>
        <begin position="59"/>
        <end position="168"/>
    </location>
</feature>
<dbReference type="Proteomes" id="UP000628442">
    <property type="component" value="Unassembled WGS sequence"/>
</dbReference>
<keyword evidence="8" id="KW-0408">Iron</keyword>
<keyword evidence="11 14" id="KW-0472">Membrane</keyword>
<dbReference type="InterPro" id="IPR037066">
    <property type="entry name" value="Plug_dom_sf"/>
</dbReference>
<evidence type="ECO:0000256" key="5">
    <source>
        <dbReference type="ARBA" id="ARBA00022496"/>
    </source>
</evidence>
<dbReference type="OrthoDB" id="15609at2"/>
<keyword evidence="12 19" id="KW-0675">Receptor</keyword>
<evidence type="ECO:0000256" key="7">
    <source>
        <dbReference type="ARBA" id="ARBA00022729"/>
    </source>
</evidence>
<evidence type="ECO:0000256" key="14">
    <source>
        <dbReference type="PROSITE-ProRule" id="PRU01360"/>
    </source>
</evidence>
<organism evidence="19 22">
    <name type="scientific">Pseudoduganella albidiflava</name>
    <dbReference type="NCBI Taxonomy" id="321983"/>
    <lineage>
        <taxon>Bacteria</taxon>
        <taxon>Pseudomonadati</taxon>
        <taxon>Pseudomonadota</taxon>
        <taxon>Betaproteobacteria</taxon>
        <taxon>Burkholderiales</taxon>
        <taxon>Oxalobacteraceae</taxon>
        <taxon>Telluria group</taxon>
        <taxon>Pseudoduganella</taxon>
    </lineage>
</organism>
<dbReference type="Pfam" id="PF07715">
    <property type="entry name" value="Plug"/>
    <property type="match status" value="1"/>
</dbReference>
<gene>
    <name evidence="20" type="ORF">EYF70_25920</name>
    <name evidence="19" type="ORF">GCM10007387_00180</name>
</gene>
<evidence type="ECO:0000259" key="18">
    <source>
        <dbReference type="Pfam" id="PF07715"/>
    </source>
</evidence>
<evidence type="ECO:0000313" key="21">
    <source>
        <dbReference type="Proteomes" id="UP000292307"/>
    </source>
</evidence>
<evidence type="ECO:0000256" key="15">
    <source>
        <dbReference type="RuleBase" id="RU003357"/>
    </source>
</evidence>
<name>A0A411X4M0_9BURK</name>
<feature type="domain" description="TonB-dependent receptor-like beta-barrel" evidence="17">
    <location>
        <begin position="264"/>
        <end position="710"/>
    </location>
</feature>
<evidence type="ECO:0000313" key="19">
    <source>
        <dbReference type="EMBL" id="GGY22857.1"/>
    </source>
</evidence>
<keyword evidence="10 15" id="KW-0798">TonB box</keyword>
<evidence type="ECO:0000256" key="9">
    <source>
        <dbReference type="ARBA" id="ARBA00023065"/>
    </source>
</evidence>
<evidence type="ECO:0000259" key="17">
    <source>
        <dbReference type="Pfam" id="PF00593"/>
    </source>
</evidence>
<comment type="subcellular location">
    <subcellularLocation>
        <location evidence="1 14">Cell outer membrane</location>
        <topology evidence="1 14">Multi-pass membrane protein</topology>
    </subcellularLocation>
</comment>
<keyword evidence="7 16" id="KW-0732">Signal</keyword>
<dbReference type="CDD" id="cd01347">
    <property type="entry name" value="ligand_gated_channel"/>
    <property type="match status" value="1"/>
</dbReference>
<dbReference type="GO" id="GO:0015344">
    <property type="term" value="F:siderophore uptake transmembrane transporter activity"/>
    <property type="evidence" value="ECO:0007669"/>
    <property type="project" value="TreeGrafter"/>
</dbReference>
<evidence type="ECO:0000256" key="2">
    <source>
        <dbReference type="ARBA" id="ARBA00009810"/>
    </source>
</evidence>
<evidence type="ECO:0000256" key="16">
    <source>
        <dbReference type="SAM" id="SignalP"/>
    </source>
</evidence>
<dbReference type="GO" id="GO:0009279">
    <property type="term" value="C:cell outer membrane"/>
    <property type="evidence" value="ECO:0007669"/>
    <property type="project" value="UniProtKB-SubCell"/>
</dbReference>
<keyword evidence="3 14" id="KW-0813">Transport</keyword>
<evidence type="ECO:0000256" key="12">
    <source>
        <dbReference type="ARBA" id="ARBA00023170"/>
    </source>
</evidence>
<dbReference type="Pfam" id="PF00593">
    <property type="entry name" value="TonB_dep_Rec_b-barrel"/>
    <property type="match status" value="1"/>
</dbReference>
<dbReference type="Proteomes" id="UP000292307">
    <property type="component" value="Chromosome"/>
</dbReference>
<sequence length="752" mass="81217">MSAPSKSPFPLKPLALLVLHALSGAALAAPLPAEPEPVPDPAIRPEAPIETVFVQGQVRQVQNVTRKDLQQATPGTSPLKTLEKLPGVSFQSADPFGAYEWSTHISIRGFGQNQLGFTLDGIPLGDMSYRNHNGLHVSRAISSENIGSVTVSQGAGALGTASTSNLGGAVAFTTRGPQDTAGVQLAQTIGTENTSRTFVRYDTGLLPTGTRAYASGTRQRADKWKGDGGQDQDQFNAAVEQELGKHVLGAFFNYSERTEADYQDLSFDAVRRLGYGWDNYAPDWQRAVDAANGDYTGGVNNLDDAYYLGRGIRHDWLAGAKLELNPVDGVRWDTTVYGHRNRGESHWYTPYTPSSATVPISVRAQEYGIERAGVVTSLAWEIGNHTVTAGAWGERSTHSWSRAFHAVAGPEDTSHFLDNPFSTVIAQRFTTKTRQFHVQDSIALLQHRLKLNAGFKSTKVTIDGDNDIGGRAAGTLEASKKFLPQAGLTFAVTPQTELFTSWSKNLKAHIAGADGPFSQTQAAFDLSKPALKPETSTTVDLGVRARNGNVQGSVALYAADFRNRQLTVATCTGIVGCPTTLANVGKVETRGLEAALDWKLARGGRWFNSFTYNRSEYKDAPVYYEGAAAIDVNGKRVVDAPRVLFNTELSFEHAGWFARVDTKYTGKRYYTYLNDSPVPSYWIANAVAGYRLGAAGPFREATLQLNVANLFDKKYFATIGTNGFASADPAGTFATMLAGAPRAAFLSLSGKL</sequence>
<keyword evidence="5" id="KW-0410">Iron transport</keyword>
<accession>A0A411X4M0</accession>
<dbReference type="AlphaFoldDB" id="A0A411X4M0"/>
<comment type="similarity">
    <text evidence="2 14 15">Belongs to the TonB-dependent receptor family.</text>
</comment>
<reference evidence="19" key="3">
    <citation type="submission" date="2022-12" db="EMBL/GenBank/DDBJ databases">
        <authorList>
            <person name="Sun Q."/>
            <person name="Kim S."/>
        </authorList>
    </citation>
    <scope>NUCLEOTIDE SEQUENCE</scope>
    <source>
        <strain evidence="19">KCTC 12343</strain>
    </source>
</reference>
<evidence type="ECO:0000256" key="13">
    <source>
        <dbReference type="ARBA" id="ARBA00023237"/>
    </source>
</evidence>
<feature type="signal peptide" evidence="16">
    <location>
        <begin position="1"/>
        <end position="28"/>
    </location>
</feature>
<keyword evidence="4 14" id="KW-1134">Transmembrane beta strand</keyword>
<dbReference type="Gene3D" id="2.170.130.10">
    <property type="entry name" value="TonB-dependent receptor, plug domain"/>
    <property type="match status" value="1"/>
</dbReference>
<dbReference type="EMBL" id="BMWV01000001">
    <property type="protein sequence ID" value="GGY22857.1"/>
    <property type="molecule type" value="Genomic_DNA"/>
</dbReference>
<dbReference type="InterPro" id="IPR000531">
    <property type="entry name" value="Beta-barrel_TonB"/>
</dbReference>
<reference evidence="20 21" key="2">
    <citation type="submission" date="2019-02" db="EMBL/GenBank/DDBJ databases">
        <title>Draft Genome Sequences of Six Type Strains of the Genus Massilia.</title>
        <authorList>
            <person name="Miess H."/>
            <person name="Frediansyhah A."/>
            <person name="Gross H."/>
        </authorList>
    </citation>
    <scope>NUCLEOTIDE SEQUENCE [LARGE SCALE GENOMIC DNA]</scope>
    <source>
        <strain evidence="20 21">DSM 17472</strain>
    </source>
</reference>
<keyword evidence="9" id="KW-0406">Ion transport</keyword>
<dbReference type="EMBL" id="CP036401">
    <property type="protein sequence ID" value="QBI03864.1"/>
    <property type="molecule type" value="Genomic_DNA"/>
</dbReference>
<dbReference type="InterPro" id="IPR036942">
    <property type="entry name" value="Beta-barrel_TonB_sf"/>
</dbReference>
<evidence type="ECO:0000256" key="10">
    <source>
        <dbReference type="ARBA" id="ARBA00023077"/>
    </source>
</evidence>
<dbReference type="PANTHER" id="PTHR32552:SF89">
    <property type="entry name" value="CATECHOLATE SIDEROPHORE RECEPTOR FIU"/>
    <property type="match status" value="1"/>
</dbReference>
<dbReference type="InterPro" id="IPR012910">
    <property type="entry name" value="Plug_dom"/>
</dbReference>